<dbReference type="InterPro" id="IPR027417">
    <property type="entry name" value="P-loop_NTPase"/>
</dbReference>
<dbReference type="InParanoid" id="A0A1Y2LGW5"/>
<dbReference type="Pfam" id="PF24883">
    <property type="entry name" value="NPHP3_N"/>
    <property type="match status" value="1"/>
</dbReference>
<keyword evidence="4" id="KW-1185">Reference proteome</keyword>
<keyword evidence="1" id="KW-0677">Repeat</keyword>
<name>A0A1Y2LGW5_EPING</name>
<gene>
    <name evidence="3" type="ORF">B5807_12090</name>
</gene>
<evidence type="ECO:0000259" key="2">
    <source>
        <dbReference type="Pfam" id="PF24883"/>
    </source>
</evidence>
<feature type="domain" description="Nephrocystin 3-like N-terminal" evidence="2">
    <location>
        <begin position="50"/>
        <end position="186"/>
    </location>
</feature>
<dbReference type="InterPro" id="IPR056884">
    <property type="entry name" value="NPHP3-like_N"/>
</dbReference>
<dbReference type="AlphaFoldDB" id="A0A1Y2LGW5"/>
<dbReference type="STRING" id="105696.A0A1Y2LGW5"/>
<proteinExistence type="predicted"/>
<dbReference type="Proteomes" id="UP000193240">
    <property type="component" value="Unassembled WGS sequence"/>
</dbReference>
<evidence type="ECO:0000256" key="1">
    <source>
        <dbReference type="ARBA" id="ARBA00022737"/>
    </source>
</evidence>
<sequence length="355" mass="40650">MVYYTADEEDIQKLRSWIGCGFAGQSESQSQSSTLNQRDFAKCKQHHLEGTCKWLFDHPKYERWVNADDAKPVLWLTAAEGRGKSVLCSLAVQHISNKKNTKSAAPYLMLTFKKERSRCQMITLLASQLLDHVLRSDVHGAVDKKALSLLSKDGTNLDNLHELVRLLVRQCPEVYFFVDGLNELYMVDAALSERRKYEFESLHEDLRATLEFLVSLTTESNSTKTRLWCSSQKKEPMVQWMEAFDVEELTLSEVDVQSDVSTYISRIKTNVLERLDESERPLAELLLRTGAESSFRWAAMMADSLKNCKTTEQLRKALNRGLPKDLSSFYQRHLEDMLGLDEIESCGDDDLSLSR</sequence>
<reference evidence="3 4" key="1">
    <citation type="journal article" date="2017" name="Genome Announc.">
        <title>Genome sequence of the saprophytic ascomycete Epicoccum nigrum ICMP 19927 strain isolated from New Zealand.</title>
        <authorList>
            <person name="Fokin M."/>
            <person name="Fleetwood D."/>
            <person name="Weir B.S."/>
            <person name="Villas-Boas S.G."/>
        </authorList>
    </citation>
    <scope>NUCLEOTIDE SEQUENCE [LARGE SCALE GENOMIC DNA]</scope>
    <source>
        <strain evidence="3 4">ICMP 19927</strain>
    </source>
</reference>
<dbReference type="EMBL" id="KZ107883">
    <property type="protein sequence ID" value="OSS43253.1"/>
    <property type="molecule type" value="Genomic_DNA"/>
</dbReference>
<dbReference type="Gene3D" id="3.40.50.300">
    <property type="entry name" value="P-loop containing nucleotide triphosphate hydrolases"/>
    <property type="match status" value="1"/>
</dbReference>
<protein>
    <recommendedName>
        <fullName evidence="2">Nephrocystin 3-like N-terminal domain-containing protein</fullName>
    </recommendedName>
</protein>
<dbReference type="PANTHER" id="PTHR10039">
    <property type="entry name" value="AMELOGENIN"/>
    <property type="match status" value="1"/>
</dbReference>
<dbReference type="PANTHER" id="PTHR10039:SF14">
    <property type="entry name" value="NACHT DOMAIN-CONTAINING PROTEIN"/>
    <property type="match status" value="1"/>
</dbReference>
<organism evidence="3 4">
    <name type="scientific">Epicoccum nigrum</name>
    <name type="common">Soil fungus</name>
    <name type="synonym">Epicoccum purpurascens</name>
    <dbReference type="NCBI Taxonomy" id="105696"/>
    <lineage>
        <taxon>Eukaryota</taxon>
        <taxon>Fungi</taxon>
        <taxon>Dikarya</taxon>
        <taxon>Ascomycota</taxon>
        <taxon>Pezizomycotina</taxon>
        <taxon>Dothideomycetes</taxon>
        <taxon>Pleosporomycetidae</taxon>
        <taxon>Pleosporales</taxon>
        <taxon>Pleosporineae</taxon>
        <taxon>Didymellaceae</taxon>
        <taxon>Epicoccum</taxon>
    </lineage>
</organism>
<accession>A0A1Y2LGW5</accession>
<evidence type="ECO:0000313" key="4">
    <source>
        <dbReference type="Proteomes" id="UP000193240"/>
    </source>
</evidence>
<evidence type="ECO:0000313" key="3">
    <source>
        <dbReference type="EMBL" id="OSS43253.1"/>
    </source>
</evidence>